<sequence>MQIDQLKTKIIKPIFIIISGLAITQRIGCTRLNSNHNQVNAQTTNKPASCIKKKNNKTNDQKSLNYPLGGNWQQITDG</sequence>
<dbReference type="EMBL" id="CP150886">
    <property type="protein sequence ID" value="WZB86728.1"/>
    <property type="molecule type" value="Genomic_DNA"/>
</dbReference>
<feature type="region of interest" description="Disordered" evidence="1">
    <location>
        <begin position="40"/>
        <end position="66"/>
    </location>
</feature>
<evidence type="ECO:0000313" key="3">
    <source>
        <dbReference type="Proteomes" id="UP001483337"/>
    </source>
</evidence>
<dbReference type="RefSeq" id="WP_353929642.1">
    <property type="nucleotide sequence ID" value="NZ_CP150886.1"/>
</dbReference>
<gene>
    <name evidence="2" type="ORF">WJM97_15170</name>
</gene>
<keyword evidence="3" id="KW-1185">Reference proteome</keyword>
<dbReference type="Proteomes" id="UP001483337">
    <property type="component" value="Chromosome"/>
</dbReference>
<name>A0ABZ2UTI6_9CYAN</name>
<proteinExistence type="predicted"/>
<reference evidence="2 3" key="1">
    <citation type="submission" date="2024-04" db="EMBL/GenBank/DDBJ databases">
        <title>Okeanomitos corallinicola gen. &amp; sp. nov. (Nostocales, Cyanobacteria), a new toxic marine heterocyst-forming cyanobacterium from a coral reef.</title>
        <authorList>
            <person name="Li H."/>
            <person name="Li R."/>
            <person name="Kang J."/>
            <person name="Hii K.S."/>
            <person name="Mohamed H.F."/>
            <person name="Xu X."/>
            <person name="Luo Z."/>
        </authorList>
    </citation>
    <scope>NUCLEOTIDE SEQUENCE [LARGE SCALE GENOMIC DNA]</scope>
    <source>
        <strain evidence="2 3">TIOX110</strain>
    </source>
</reference>
<evidence type="ECO:0000313" key="2">
    <source>
        <dbReference type="EMBL" id="WZB86728.1"/>
    </source>
</evidence>
<accession>A0ABZ2UTI6</accession>
<organism evidence="2 3">
    <name type="scientific">Okeanomitos corallinicola TIOX110</name>
    <dbReference type="NCBI Taxonomy" id="3133117"/>
    <lineage>
        <taxon>Bacteria</taxon>
        <taxon>Bacillati</taxon>
        <taxon>Cyanobacteriota</taxon>
        <taxon>Cyanophyceae</taxon>
        <taxon>Nostocales</taxon>
        <taxon>Aphanizomenonaceae</taxon>
        <taxon>Okeanomitos</taxon>
    </lineage>
</organism>
<evidence type="ECO:0000256" key="1">
    <source>
        <dbReference type="SAM" id="MobiDB-lite"/>
    </source>
</evidence>
<protein>
    <submittedName>
        <fullName evidence="2">Uncharacterized protein</fullName>
    </submittedName>
</protein>